<proteinExistence type="predicted"/>
<dbReference type="PANTHER" id="PTHR33594">
    <property type="entry name" value="SUPERFAMILY HYDROLASE, PUTATIVE (AFU_ORTHOLOGUE AFUA_1G03035)-RELATED"/>
    <property type="match status" value="1"/>
</dbReference>
<keyword evidence="3" id="KW-1185">Reference proteome</keyword>
<protein>
    <submittedName>
        <fullName evidence="2">Phosphohydrolase</fullName>
    </submittedName>
</protein>
<dbReference type="Gene3D" id="1.10.3210.10">
    <property type="entry name" value="Hypothetical protein af1432"/>
    <property type="match status" value="1"/>
</dbReference>
<dbReference type="AlphaFoldDB" id="A0AA48GP56"/>
<accession>A0AA48GP56</accession>
<gene>
    <name evidence="2" type="ORF">METESE_16490</name>
</gene>
<dbReference type="Pfam" id="PF01966">
    <property type="entry name" value="HD"/>
    <property type="match status" value="1"/>
</dbReference>
<name>A0AA48GP56_9BACT</name>
<dbReference type="InterPro" id="IPR006674">
    <property type="entry name" value="HD_domain"/>
</dbReference>
<dbReference type="Proteomes" id="UP001228113">
    <property type="component" value="Chromosome"/>
</dbReference>
<feature type="domain" description="HD" evidence="1">
    <location>
        <begin position="41"/>
        <end position="144"/>
    </location>
</feature>
<evidence type="ECO:0000313" key="2">
    <source>
        <dbReference type="EMBL" id="BDU76691.1"/>
    </source>
</evidence>
<reference evidence="2" key="1">
    <citation type="journal article" date="2023" name="Int. J. Syst. Evol. Microbiol.">
        <title>Mesoterricola silvestris gen. nov., sp. nov., Mesoterricola sediminis sp. nov., Geothrix oryzae sp. nov., Geothrix edaphica sp. nov., Geothrix rubra sp. nov., and Geothrix limicola sp. nov., six novel members of Acidobacteriota isolated from soils.</title>
        <authorList>
            <person name="Itoh H."/>
            <person name="Sugisawa Y."/>
            <person name="Mise K."/>
            <person name="Xu Z."/>
            <person name="Kuniyasu M."/>
            <person name="Ushijima N."/>
            <person name="Kawano K."/>
            <person name="Kobayashi E."/>
            <person name="Shiratori Y."/>
            <person name="Masuda Y."/>
            <person name="Senoo K."/>
        </authorList>
    </citation>
    <scope>NUCLEOTIDE SEQUENCE</scope>
    <source>
        <strain evidence="2">W786</strain>
    </source>
</reference>
<dbReference type="EMBL" id="AP027081">
    <property type="protein sequence ID" value="BDU76691.1"/>
    <property type="molecule type" value="Genomic_DNA"/>
</dbReference>
<dbReference type="SUPFAM" id="SSF109604">
    <property type="entry name" value="HD-domain/PDEase-like"/>
    <property type="match status" value="1"/>
</dbReference>
<evidence type="ECO:0000313" key="3">
    <source>
        <dbReference type="Proteomes" id="UP001228113"/>
    </source>
</evidence>
<dbReference type="RefSeq" id="WP_243334378.1">
    <property type="nucleotide sequence ID" value="NZ_AP027081.1"/>
</dbReference>
<dbReference type="KEGG" id="msea:METESE_16490"/>
<dbReference type="PANTHER" id="PTHR33594:SF1">
    <property type="entry name" value="HD_PDEASE DOMAIN-CONTAINING PROTEIN"/>
    <property type="match status" value="1"/>
</dbReference>
<sequence length="223" mass="25190">MIPWRQRCEEALKAWTEADALRFWRVAHAGPEGERPLFDYRFEHTFAAVKLARWLAPRVGADLQVVECAAWLHDCRKRLNAPEAKDHHAQDASAAVADILAGTDFPPEKIPAVRHAIEHHVGLRLTRRLEPLETACLWDADKLSKLGAASLVHFTCIAPGFRPTDTAAILERGLRWVDLARGIADSMNTDPGREEALRRLAFLEAHYDQLRREWSDPMEPAAP</sequence>
<evidence type="ECO:0000259" key="1">
    <source>
        <dbReference type="Pfam" id="PF01966"/>
    </source>
</evidence>
<organism evidence="2 3">
    <name type="scientific">Mesoterricola sediminis</name>
    <dbReference type="NCBI Taxonomy" id="2927980"/>
    <lineage>
        <taxon>Bacteria</taxon>
        <taxon>Pseudomonadati</taxon>
        <taxon>Acidobacteriota</taxon>
        <taxon>Holophagae</taxon>
        <taxon>Holophagales</taxon>
        <taxon>Holophagaceae</taxon>
        <taxon>Mesoterricola</taxon>
    </lineage>
</organism>